<keyword evidence="9 12" id="KW-0333">Golgi apparatus</keyword>
<dbReference type="InterPro" id="IPR001503">
    <property type="entry name" value="Glyco_trans_10"/>
</dbReference>
<dbReference type="PANTHER" id="PTHR48438">
    <property type="entry name" value="ALPHA-(1,3)-FUCOSYLTRANSFERASE C-RELATED"/>
    <property type="match status" value="1"/>
</dbReference>
<dbReference type="Pfam" id="PF00852">
    <property type="entry name" value="Glyco_transf_10"/>
    <property type="match status" value="1"/>
</dbReference>
<evidence type="ECO:0000256" key="7">
    <source>
        <dbReference type="ARBA" id="ARBA00022968"/>
    </source>
</evidence>
<keyword evidence="6 12" id="KW-0812">Transmembrane</keyword>
<dbReference type="GO" id="GO:0008417">
    <property type="term" value="F:fucosyltransferase activity"/>
    <property type="evidence" value="ECO:0007669"/>
    <property type="project" value="InterPro"/>
</dbReference>
<keyword evidence="10" id="KW-0472">Membrane</keyword>
<comment type="pathway">
    <text evidence="2">Protein modification; protein glycosylation.</text>
</comment>
<dbReference type="EC" id="2.4.1.-" evidence="12"/>
<dbReference type="Gene3D" id="3.40.50.11660">
    <property type="entry name" value="Glycosyl transferase family 10, C-terminal domain"/>
    <property type="match status" value="1"/>
</dbReference>
<dbReference type="InterPro" id="IPR055270">
    <property type="entry name" value="Glyco_tran_10_C"/>
</dbReference>
<dbReference type="InterPro" id="IPR031481">
    <property type="entry name" value="Glyco_tran_10_N"/>
</dbReference>
<evidence type="ECO:0000313" key="17">
    <source>
        <dbReference type="Proteomes" id="UP001328107"/>
    </source>
</evidence>
<evidence type="ECO:0000256" key="13">
    <source>
        <dbReference type="SAM" id="SignalP"/>
    </source>
</evidence>
<keyword evidence="7" id="KW-0735">Signal-anchor</keyword>
<comment type="similarity">
    <text evidence="3 12">Belongs to the glycosyltransferase 10 family.</text>
</comment>
<evidence type="ECO:0000256" key="10">
    <source>
        <dbReference type="ARBA" id="ARBA00023136"/>
    </source>
</evidence>
<protein>
    <recommendedName>
        <fullName evidence="12">Fucosyltransferase</fullName>
        <ecNumber evidence="12">2.4.1.-</ecNumber>
    </recommendedName>
</protein>
<keyword evidence="8" id="KW-1133">Transmembrane helix</keyword>
<dbReference type="AlphaFoldDB" id="A0AAN5CC51"/>
<organism evidence="16 17">
    <name type="scientific">Pristionchus mayeri</name>
    <dbReference type="NCBI Taxonomy" id="1317129"/>
    <lineage>
        <taxon>Eukaryota</taxon>
        <taxon>Metazoa</taxon>
        <taxon>Ecdysozoa</taxon>
        <taxon>Nematoda</taxon>
        <taxon>Chromadorea</taxon>
        <taxon>Rhabditida</taxon>
        <taxon>Rhabditina</taxon>
        <taxon>Diplogasteromorpha</taxon>
        <taxon>Diplogasteroidea</taxon>
        <taxon>Neodiplogasteridae</taxon>
        <taxon>Pristionchus</taxon>
    </lineage>
</organism>
<feature type="non-terminal residue" evidence="16">
    <location>
        <position position="1"/>
    </location>
</feature>
<dbReference type="Pfam" id="PF17039">
    <property type="entry name" value="Glyco_tran_10_N"/>
    <property type="match status" value="1"/>
</dbReference>
<evidence type="ECO:0000256" key="6">
    <source>
        <dbReference type="ARBA" id="ARBA00022692"/>
    </source>
</evidence>
<accession>A0AAN5CC51</accession>
<evidence type="ECO:0000313" key="16">
    <source>
        <dbReference type="EMBL" id="GMR39080.1"/>
    </source>
</evidence>
<evidence type="ECO:0000256" key="3">
    <source>
        <dbReference type="ARBA" id="ARBA00008919"/>
    </source>
</evidence>
<reference evidence="17" key="1">
    <citation type="submission" date="2022-10" db="EMBL/GenBank/DDBJ databases">
        <title>Genome assembly of Pristionchus species.</title>
        <authorList>
            <person name="Yoshida K."/>
            <person name="Sommer R.J."/>
        </authorList>
    </citation>
    <scope>NUCLEOTIDE SEQUENCE [LARGE SCALE GENOMIC DNA]</scope>
    <source>
        <strain evidence="17">RS5460</strain>
    </source>
</reference>
<dbReference type="PANTHER" id="PTHR48438:SF1">
    <property type="entry name" value="ALPHA-(1,3)-FUCOSYLTRANSFERASE C-RELATED"/>
    <property type="match status" value="1"/>
</dbReference>
<evidence type="ECO:0000259" key="14">
    <source>
        <dbReference type="Pfam" id="PF00852"/>
    </source>
</evidence>
<feature type="signal peptide" evidence="13">
    <location>
        <begin position="1"/>
        <end position="22"/>
    </location>
</feature>
<evidence type="ECO:0000256" key="11">
    <source>
        <dbReference type="ARBA" id="ARBA00023180"/>
    </source>
</evidence>
<dbReference type="InterPro" id="IPR038577">
    <property type="entry name" value="GT10-like_C_sf"/>
</dbReference>
<dbReference type="Proteomes" id="UP001328107">
    <property type="component" value="Unassembled WGS sequence"/>
</dbReference>
<evidence type="ECO:0000256" key="2">
    <source>
        <dbReference type="ARBA" id="ARBA00004922"/>
    </source>
</evidence>
<evidence type="ECO:0000256" key="1">
    <source>
        <dbReference type="ARBA" id="ARBA00004447"/>
    </source>
</evidence>
<feature type="domain" description="Fucosyltransferase N-terminal" evidence="15">
    <location>
        <begin position="41"/>
        <end position="141"/>
    </location>
</feature>
<feature type="chain" id="PRO_5042925854" description="Fucosyltransferase" evidence="13">
    <location>
        <begin position="23"/>
        <end position="363"/>
    </location>
</feature>
<keyword evidence="4 12" id="KW-0328">Glycosyltransferase</keyword>
<evidence type="ECO:0000256" key="4">
    <source>
        <dbReference type="ARBA" id="ARBA00022676"/>
    </source>
</evidence>
<comment type="subcellular location">
    <subcellularLocation>
        <location evidence="1 12">Golgi apparatus</location>
        <location evidence="1 12">Golgi stack membrane</location>
        <topology evidence="1 12">Single-pass type II membrane protein</topology>
    </subcellularLocation>
</comment>
<dbReference type="SUPFAM" id="SSF53756">
    <property type="entry name" value="UDP-Glycosyltransferase/glycogen phosphorylase"/>
    <property type="match status" value="1"/>
</dbReference>
<feature type="domain" description="Fucosyltransferase C-terminal" evidence="14">
    <location>
        <begin position="176"/>
        <end position="334"/>
    </location>
</feature>
<evidence type="ECO:0000256" key="5">
    <source>
        <dbReference type="ARBA" id="ARBA00022679"/>
    </source>
</evidence>
<evidence type="ECO:0000256" key="9">
    <source>
        <dbReference type="ARBA" id="ARBA00023034"/>
    </source>
</evidence>
<evidence type="ECO:0000256" key="12">
    <source>
        <dbReference type="RuleBase" id="RU003832"/>
    </source>
</evidence>
<gene>
    <name evidence="16" type="ORF">PMAYCL1PPCAC_09275</name>
</gene>
<keyword evidence="17" id="KW-1185">Reference proteome</keyword>
<keyword evidence="5 12" id="KW-0808">Transferase</keyword>
<dbReference type="GO" id="GO:0032580">
    <property type="term" value="C:Golgi cisterna membrane"/>
    <property type="evidence" value="ECO:0007669"/>
    <property type="project" value="UniProtKB-SubCell"/>
</dbReference>
<keyword evidence="13" id="KW-0732">Signal</keyword>
<sequence>GKWLVVVMVLMIVLMYIFYASQESQKCKDSNVSYRRAVNSVPKILAWTPYFSSSLKDRIMNRPCPYQCNVYNSSELSEEDADVIIFHFRDVDKKMPIPKKRRPDQIYVSFLKEAPIHAGNAVNIEHFAKNFFNSTVDYRVNNFTYSDLPIIRRVASEKDESLMRPLSEEAFEEIVQRKTESVLAVISNCHAESKRMNYIKELSKHINITTMGGCFGKWRSTKEVEEMIKSHFFVIAFENIVCKDYATEKFFRIRKDIVPIVLRRRIMEGLAPSSSFVAADDYSSPRDLAAHLKSIVASREEYRKFFDWRNTHFIDEVDGFCNLCRDLHFKNVSASSQLNMQEYYSVKRECEMGTATSLLGKKM</sequence>
<keyword evidence="11" id="KW-0325">Glycoprotein</keyword>
<proteinExistence type="inferred from homology"/>
<evidence type="ECO:0000259" key="15">
    <source>
        <dbReference type="Pfam" id="PF17039"/>
    </source>
</evidence>
<dbReference type="EMBL" id="BTRK01000002">
    <property type="protein sequence ID" value="GMR39080.1"/>
    <property type="molecule type" value="Genomic_DNA"/>
</dbReference>
<comment type="caution">
    <text evidence="16">The sequence shown here is derived from an EMBL/GenBank/DDBJ whole genome shotgun (WGS) entry which is preliminary data.</text>
</comment>
<evidence type="ECO:0000256" key="8">
    <source>
        <dbReference type="ARBA" id="ARBA00022989"/>
    </source>
</evidence>
<name>A0AAN5CC51_9BILA</name>